<dbReference type="Proteomes" id="UP001054945">
    <property type="component" value="Unassembled WGS sequence"/>
</dbReference>
<evidence type="ECO:0000313" key="1">
    <source>
        <dbReference type="EMBL" id="GIX67390.1"/>
    </source>
</evidence>
<accession>A0AAV4M588</accession>
<dbReference type="AlphaFoldDB" id="A0AAV4M588"/>
<sequence length="80" mass="9327">MNSGRILTNKNSDFQIFLLRNKRGLQRCHGNPFLSMIIMALLFRSSPVARFRKTDRITKTSSSSSSYYARKLFRNLLRPT</sequence>
<gene>
    <name evidence="1" type="ORF">CEXT_76541</name>
</gene>
<dbReference type="EMBL" id="BPLR01001873">
    <property type="protein sequence ID" value="GIX67390.1"/>
    <property type="molecule type" value="Genomic_DNA"/>
</dbReference>
<organism evidence="1 2">
    <name type="scientific">Caerostris extrusa</name>
    <name type="common">Bark spider</name>
    <name type="synonym">Caerostris bankana</name>
    <dbReference type="NCBI Taxonomy" id="172846"/>
    <lineage>
        <taxon>Eukaryota</taxon>
        <taxon>Metazoa</taxon>
        <taxon>Ecdysozoa</taxon>
        <taxon>Arthropoda</taxon>
        <taxon>Chelicerata</taxon>
        <taxon>Arachnida</taxon>
        <taxon>Araneae</taxon>
        <taxon>Araneomorphae</taxon>
        <taxon>Entelegynae</taxon>
        <taxon>Araneoidea</taxon>
        <taxon>Araneidae</taxon>
        <taxon>Caerostris</taxon>
    </lineage>
</organism>
<reference evidence="1 2" key="1">
    <citation type="submission" date="2021-06" db="EMBL/GenBank/DDBJ databases">
        <title>Caerostris extrusa draft genome.</title>
        <authorList>
            <person name="Kono N."/>
            <person name="Arakawa K."/>
        </authorList>
    </citation>
    <scope>NUCLEOTIDE SEQUENCE [LARGE SCALE GENOMIC DNA]</scope>
</reference>
<keyword evidence="2" id="KW-1185">Reference proteome</keyword>
<evidence type="ECO:0000313" key="2">
    <source>
        <dbReference type="Proteomes" id="UP001054945"/>
    </source>
</evidence>
<protein>
    <submittedName>
        <fullName evidence="1">Uncharacterized protein</fullName>
    </submittedName>
</protein>
<proteinExistence type="predicted"/>
<name>A0AAV4M588_CAEEX</name>
<comment type="caution">
    <text evidence="1">The sequence shown here is derived from an EMBL/GenBank/DDBJ whole genome shotgun (WGS) entry which is preliminary data.</text>
</comment>